<evidence type="ECO:0000313" key="5">
    <source>
        <dbReference type="EMBL" id="SNT21526.1"/>
    </source>
</evidence>
<feature type="chain" id="PRO_5013212449" evidence="3">
    <location>
        <begin position="27"/>
        <end position="597"/>
    </location>
</feature>
<evidence type="ECO:0000313" key="6">
    <source>
        <dbReference type="Proteomes" id="UP000198280"/>
    </source>
</evidence>
<gene>
    <name evidence="5" type="ORF">SAMN05216252_11727</name>
</gene>
<reference evidence="5 6" key="1">
    <citation type="submission" date="2017-06" db="EMBL/GenBank/DDBJ databases">
        <authorList>
            <person name="Kim H.J."/>
            <person name="Triplett B.A."/>
        </authorList>
    </citation>
    <scope>NUCLEOTIDE SEQUENCE [LARGE SCALE GENOMIC DNA]</scope>
    <source>
        <strain evidence="5 6">CGMCC 4.1858</strain>
    </source>
</reference>
<sequence>MRIPVLALTAASAMVAALALPAGATAATATAAASAAAGADGGGRRFDQPYAGFAPAGTVLRPASPRAAGLDPAPIAAFEEQVDAWADPASGAGYLFPGATSLMVHDGKVVERSAAGYATRYSAPQTELPEDQWTPARTDTIYDLASLSKLFTSLVAVQQLEAGTIRLDSPVADYLPEFAVNGKGAITVRQLLTHTSGLAPDPEPALWQGYPDIPSRVKAILDTAPVNPAGTTYTYSDLNMLTMQLVLEKVTGRSLDTLVREDITRPLHMTDTGYNPPASKLPRIAATEYEATPARGLVHGEVHDENAWAMGGVAGHAGVFSTVDDLAVLAQAILNGGTYRGHRVLSRHGVSLLEENFNQAFPGDSHGLGFELDQIWYMSGLSGPRTMGHTGFTGTSLVIDPESRSFAILLTNRVHATRTTPSTNPARRGIAGALAQAMPVKAPGGGRSWFSGQGGGATSTLTTGPLNASGTVDVDFRSFVNTESTDRLRLEASSDGGATWQPVALQVTGTGAPTGGVTSLSGQAVRAWWRVHAEVPNAASGLELRWRYTTDSVYEGRGVNLGGLRVTDGTHVLIDGDKPDAPLTSAGWRELPAGGGH</sequence>
<evidence type="ECO:0000259" key="4">
    <source>
        <dbReference type="Pfam" id="PF00144"/>
    </source>
</evidence>
<dbReference type="Proteomes" id="UP000198280">
    <property type="component" value="Unassembled WGS sequence"/>
</dbReference>
<keyword evidence="1" id="KW-0378">Hydrolase</keyword>
<dbReference type="AlphaFoldDB" id="A0A239KT49"/>
<feature type="domain" description="Beta-lactamase-related" evidence="4">
    <location>
        <begin position="93"/>
        <end position="428"/>
    </location>
</feature>
<accession>A0A239KT49</accession>
<dbReference type="SUPFAM" id="SSF56601">
    <property type="entry name" value="beta-lactamase/transpeptidase-like"/>
    <property type="match status" value="1"/>
</dbReference>
<dbReference type="PANTHER" id="PTHR43283">
    <property type="entry name" value="BETA-LACTAMASE-RELATED"/>
    <property type="match status" value="1"/>
</dbReference>
<dbReference type="Gene3D" id="2.60.120.260">
    <property type="entry name" value="Galactose-binding domain-like"/>
    <property type="match status" value="1"/>
</dbReference>
<protein>
    <submittedName>
        <fullName evidence="5">CubicO group peptidase, beta-lactamase class C family</fullName>
    </submittedName>
</protein>
<dbReference type="InterPro" id="IPR001466">
    <property type="entry name" value="Beta-lactam-related"/>
</dbReference>
<keyword evidence="6" id="KW-1185">Reference proteome</keyword>
<dbReference type="Pfam" id="PF00144">
    <property type="entry name" value="Beta-lactamase"/>
    <property type="match status" value="1"/>
</dbReference>
<dbReference type="EMBL" id="FZOF01000017">
    <property type="protein sequence ID" value="SNT21526.1"/>
    <property type="molecule type" value="Genomic_DNA"/>
</dbReference>
<dbReference type="GO" id="GO:0016787">
    <property type="term" value="F:hydrolase activity"/>
    <property type="evidence" value="ECO:0007669"/>
    <property type="project" value="UniProtKB-KW"/>
</dbReference>
<evidence type="ECO:0000256" key="1">
    <source>
        <dbReference type="ARBA" id="ARBA00022801"/>
    </source>
</evidence>
<feature type="signal peptide" evidence="3">
    <location>
        <begin position="1"/>
        <end position="26"/>
    </location>
</feature>
<organism evidence="5 6">
    <name type="scientific">Actinacidiphila glaucinigra</name>
    <dbReference type="NCBI Taxonomy" id="235986"/>
    <lineage>
        <taxon>Bacteria</taxon>
        <taxon>Bacillati</taxon>
        <taxon>Actinomycetota</taxon>
        <taxon>Actinomycetes</taxon>
        <taxon>Kitasatosporales</taxon>
        <taxon>Streptomycetaceae</taxon>
        <taxon>Actinacidiphila</taxon>
    </lineage>
</organism>
<proteinExistence type="predicted"/>
<dbReference type="Gene3D" id="3.40.710.10">
    <property type="entry name" value="DD-peptidase/beta-lactamase superfamily"/>
    <property type="match status" value="1"/>
</dbReference>
<dbReference type="OrthoDB" id="9809635at2"/>
<evidence type="ECO:0000256" key="2">
    <source>
        <dbReference type="SAM" id="MobiDB-lite"/>
    </source>
</evidence>
<evidence type="ECO:0000256" key="3">
    <source>
        <dbReference type="SAM" id="SignalP"/>
    </source>
</evidence>
<name>A0A239KT49_9ACTN</name>
<dbReference type="InterPro" id="IPR012338">
    <property type="entry name" value="Beta-lactam/transpept-like"/>
</dbReference>
<feature type="region of interest" description="Disordered" evidence="2">
    <location>
        <begin position="577"/>
        <end position="597"/>
    </location>
</feature>
<dbReference type="PANTHER" id="PTHR43283:SF11">
    <property type="entry name" value="BETA-LACTAMASE-RELATED DOMAIN-CONTAINING PROTEIN"/>
    <property type="match status" value="1"/>
</dbReference>
<dbReference type="RefSeq" id="WP_089226592.1">
    <property type="nucleotide sequence ID" value="NZ_FZOF01000017.1"/>
</dbReference>
<keyword evidence="3" id="KW-0732">Signal</keyword>
<dbReference type="InterPro" id="IPR050789">
    <property type="entry name" value="Diverse_Enzym_Activities"/>
</dbReference>